<keyword evidence="3" id="KW-1185">Reference proteome</keyword>
<feature type="compositionally biased region" description="Basic residues" evidence="1">
    <location>
        <begin position="1"/>
        <end position="13"/>
    </location>
</feature>
<feature type="region of interest" description="Disordered" evidence="1">
    <location>
        <begin position="1"/>
        <end position="27"/>
    </location>
</feature>
<protein>
    <submittedName>
        <fullName evidence="2">Uncharacterized protein</fullName>
    </submittedName>
</protein>
<dbReference type="EMBL" id="SZYD01000008">
    <property type="protein sequence ID" value="KAD5507772.1"/>
    <property type="molecule type" value="Genomic_DNA"/>
</dbReference>
<reference evidence="2 3" key="1">
    <citation type="submission" date="2019-05" db="EMBL/GenBank/DDBJ databases">
        <title>Mikania micrantha, genome provides insights into the molecular mechanism of rapid growth.</title>
        <authorList>
            <person name="Liu B."/>
        </authorList>
    </citation>
    <scope>NUCLEOTIDE SEQUENCE [LARGE SCALE GENOMIC DNA]</scope>
    <source>
        <strain evidence="2">NLD-2019</strain>
        <tissue evidence="2">Leaf</tissue>
    </source>
</reference>
<evidence type="ECO:0000256" key="1">
    <source>
        <dbReference type="SAM" id="MobiDB-lite"/>
    </source>
</evidence>
<name>A0A5N6NYR1_9ASTR</name>
<proteinExistence type="predicted"/>
<sequence length="132" mass="16168">MRDKRKNTSHKRKYTQEKARNSNDLQDYKYQPSDQLWTGYIWKTKQNRCFNKWRHPWDDCTLLRVLLFGLEISISYLWRRVHQSEMNLFLDLLSPFLVFEPPPEINDIVDLTPEGIRENFSKLQELMKQYVR</sequence>
<accession>A0A5N6NYR1</accession>
<dbReference type="Proteomes" id="UP000326396">
    <property type="component" value="Linkage Group LG16"/>
</dbReference>
<evidence type="ECO:0000313" key="2">
    <source>
        <dbReference type="EMBL" id="KAD5507772.1"/>
    </source>
</evidence>
<evidence type="ECO:0000313" key="3">
    <source>
        <dbReference type="Proteomes" id="UP000326396"/>
    </source>
</evidence>
<gene>
    <name evidence="2" type="ORF">E3N88_15475</name>
</gene>
<dbReference type="AlphaFoldDB" id="A0A5N6NYR1"/>
<organism evidence="2 3">
    <name type="scientific">Mikania micrantha</name>
    <name type="common">bitter vine</name>
    <dbReference type="NCBI Taxonomy" id="192012"/>
    <lineage>
        <taxon>Eukaryota</taxon>
        <taxon>Viridiplantae</taxon>
        <taxon>Streptophyta</taxon>
        <taxon>Embryophyta</taxon>
        <taxon>Tracheophyta</taxon>
        <taxon>Spermatophyta</taxon>
        <taxon>Magnoliopsida</taxon>
        <taxon>eudicotyledons</taxon>
        <taxon>Gunneridae</taxon>
        <taxon>Pentapetalae</taxon>
        <taxon>asterids</taxon>
        <taxon>campanulids</taxon>
        <taxon>Asterales</taxon>
        <taxon>Asteraceae</taxon>
        <taxon>Asteroideae</taxon>
        <taxon>Heliantheae alliance</taxon>
        <taxon>Eupatorieae</taxon>
        <taxon>Mikania</taxon>
    </lineage>
</organism>
<dbReference type="OrthoDB" id="10635069at2759"/>
<comment type="caution">
    <text evidence="2">The sequence shown here is derived from an EMBL/GenBank/DDBJ whole genome shotgun (WGS) entry which is preliminary data.</text>
</comment>